<evidence type="ECO:0000313" key="3">
    <source>
        <dbReference type="EMBL" id="KAL0399793.1"/>
    </source>
</evidence>
<reference evidence="3" key="1">
    <citation type="submission" date="2020-06" db="EMBL/GenBank/DDBJ databases">
        <authorList>
            <person name="Li T."/>
            <person name="Hu X."/>
            <person name="Zhang T."/>
            <person name="Song X."/>
            <person name="Zhang H."/>
            <person name="Dai N."/>
            <person name="Sheng W."/>
            <person name="Hou X."/>
            <person name="Wei L."/>
        </authorList>
    </citation>
    <scope>NUCLEOTIDE SEQUENCE</scope>
    <source>
        <strain evidence="3">G02</strain>
        <tissue evidence="3">Leaf</tissue>
    </source>
</reference>
<organism evidence="3">
    <name type="scientific">Sesamum radiatum</name>
    <name type="common">Black benniseed</name>
    <dbReference type="NCBI Taxonomy" id="300843"/>
    <lineage>
        <taxon>Eukaryota</taxon>
        <taxon>Viridiplantae</taxon>
        <taxon>Streptophyta</taxon>
        <taxon>Embryophyta</taxon>
        <taxon>Tracheophyta</taxon>
        <taxon>Spermatophyta</taxon>
        <taxon>Magnoliopsida</taxon>
        <taxon>eudicotyledons</taxon>
        <taxon>Gunneridae</taxon>
        <taxon>Pentapetalae</taxon>
        <taxon>asterids</taxon>
        <taxon>lamiids</taxon>
        <taxon>Lamiales</taxon>
        <taxon>Pedaliaceae</taxon>
        <taxon>Sesamum</taxon>
    </lineage>
</organism>
<dbReference type="EMBL" id="JACGWJ010000009">
    <property type="protein sequence ID" value="KAL0399793.1"/>
    <property type="molecule type" value="Genomic_DNA"/>
</dbReference>
<dbReference type="InterPro" id="IPR000477">
    <property type="entry name" value="RT_dom"/>
</dbReference>
<evidence type="ECO:0000259" key="2">
    <source>
        <dbReference type="Pfam" id="PF13966"/>
    </source>
</evidence>
<proteinExistence type="predicted"/>
<feature type="domain" description="Reverse transcriptase" evidence="1">
    <location>
        <begin position="91"/>
        <end position="211"/>
    </location>
</feature>
<sequence>MKMASSGVFFGVNWRKFCPERNSCGSNGSKGPSMEDIDAVIGGMSVRVSDEMSETLSQPYTADELKLAISQILITDNVLVAYEINHYLAHKYGGFNGRGLRQGDPLSPYMFLLCAEALSHLISLEEERGTIRGVSVNCHGPRVSHLLFTDDTLIIFQAFHKAFRSLTHVLTKFEKASVLLVNLEKSSVAFSRNTPADLREELANVMGTNVVARHERYLGLPAAVSRSKTMVFQNLVDMVWAKLQSWKCKNLSQVEKVVLLKSMVQAIPMYVMSCFLVPVSVCRTIKALMANFLWHNKNTKKIHWLAWDKVSVRKEEGGLGLRKIGAFNRVMLAKQLWRVMAYLNNLLSRIWKQRYFATTELSAAIARPGSSFTWRSILVMRDLLAARSRWHIGQGRSVNIWTDCWIPRPITFQVITAPNCLSLQATVSELIREDGEWNKEIIREVFRPEDVSAILAIPLMAGSQDCLRWHFEKHGRYSVHSGYRLLSQGFVSDGYSYASASSSCSLGSWNFIWKAEVPPKVRLFIWRVCRNLLPTSVNLSCMVCNSDDPEVWIRGLYRNLDKPTFGRALIRCWLLWWARNVLIFENSKVSAPRIIDRVRGLEVSIAKKHLAVAEREQSRQASQGIPFLAKS</sequence>
<name>A0AAW2T4V6_SESRA</name>
<dbReference type="InterPro" id="IPR026960">
    <property type="entry name" value="RVT-Znf"/>
</dbReference>
<dbReference type="PANTHER" id="PTHR33116">
    <property type="entry name" value="REVERSE TRANSCRIPTASE ZINC-BINDING DOMAIN-CONTAINING PROTEIN-RELATED-RELATED"/>
    <property type="match status" value="1"/>
</dbReference>
<gene>
    <name evidence="3" type="ORF">Sradi_2322600</name>
</gene>
<feature type="domain" description="Reverse transcriptase zinc-binding" evidence="2">
    <location>
        <begin position="493"/>
        <end position="544"/>
    </location>
</feature>
<evidence type="ECO:0000259" key="1">
    <source>
        <dbReference type="Pfam" id="PF00078"/>
    </source>
</evidence>
<reference evidence="3" key="2">
    <citation type="journal article" date="2024" name="Plant">
        <title>Genomic evolution and insights into agronomic trait innovations of Sesamum species.</title>
        <authorList>
            <person name="Miao H."/>
            <person name="Wang L."/>
            <person name="Qu L."/>
            <person name="Liu H."/>
            <person name="Sun Y."/>
            <person name="Le M."/>
            <person name="Wang Q."/>
            <person name="Wei S."/>
            <person name="Zheng Y."/>
            <person name="Lin W."/>
            <person name="Duan Y."/>
            <person name="Cao H."/>
            <person name="Xiong S."/>
            <person name="Wang X."/>
            <person name="Wei L."/>
            <person name="Li C."/>
            <person name="Ma Q."/>
            <person name="Ju M."/>
            <person name="Zhao R."/>
            <person name="Li G."/>
            <person name="Mu C."/>
            <person name="Tian Q."/>
            <person name="Mei H."/>
            <person name="Zhang T."/>
            <person name="Gao T."/>
            <person name="Zhang H."/>
        </authorList>
    </citation>
    <scope>NUCLEOTIDE SEQUENCE</scope>
    <source>
        <strain evidence="3">G02</strain>
    </source>
</reference>
<dbReference type="PANTHER" id="PTHR33116:SF86">
    <property type="entry name" value="REVERSE TRANSCRIPTASE DOMAIN-CONTAINING PROTEIN"/>
    <property type="match status" value="1"/>
</dbReference>
<comment type="caution">
    <text evidence="3">The sequence shown here is derived from an EMBL/GenBank/DDBJ whole genome shotgun (WGS) entry which is preliminary data.</text>
</comment>
<dbReference type="Pfam" id="PF00078">
    <property type="entry name" value="RVT_1"/>
    <property type="match status" value="1"/>
</dbReference>
<protein>
    <submittedName>
        <fullName evidence="3">Mitochondrial protein</fullName>
    </submittedName>
</protein>
<accession>A0AAW2T4V6</accession>
<dbReference type="Pfam" id="PF13966">
    <property type="entry name" value="zf-RVT"/>
    <property type="match status" value="1"/>
</dbReference>
<dbReference type="AlphaFoldDB" id="A0AAW2T4V6"/>